<keyword evidence="8" id="KW-0539">Nucleus</keyword>
<dbReference type="PANTHER" id="PTHR31251">
    <property type="entry name" value="SQUAMOSA PROMOTER-BINDING-LIKE PROTEIN 4"/>
    <property type="match status" value="1"/>
</dbReference>
<evidence type="ECO:0000256" key="10">
    <source>
        <dbReference type="PROSITE-ProRule" id="PRU00470"/>
    </source>
</evidence>
<dbReference type="GO" id="GO:0003677">
    <property type="term" value="F:DNA binding"/>
    <property type="evidence" value="ECO:0007669"/>
    <property type="project" value="UniProtKB-KW"/>
</dbReference>
<dbReference type="Gene3D" id="4.10.1100.10">
    <property type="entry name" value="Transcription factor, SBP-box domain"/>
    <property type="match status" value="1"/>
</dbReference>
<evidence type="ECO:0000256" key="3">
    <source>
        <dbReference type="ARBA" id="ARBA00022771"/>
    </source>
</evidence>
<keyword evidence="7" id="KW-0804">Transcription</keyword>
<feature type="compositionally biased region" description="Polar residues" evidence="11">
    <location>
        <begin position="116"/>
        <end position="128"/>
    </location>
</feature>
<dbReference type="AlphaFoldDB" id="A0A2G9HS53"/>
<evidence type="ECO:0000256" key="8">
    <source>
        <dbReference type="ARBA" id="ARBA00023242"/>
    </source>
</evidence>
<dbReference type="OrthoDB" id="514967at2759"/>
<evidence type="ECO:0000256" key="1">
    <source>
        <dbReference type="ARBA" id="ARBA00004123"/>
    </source>
</evidence>
<reference evidence="14" key="1">
    <citation type="journal article" date="2018" name="Gigascience">
        <title>Genome assembly of the Pink Ipe (Handroanthus impetiginosus, Bignoniaceae), a highly valued, ecologically keystone Neotropical timber forest tree.</title>
        <authorList>
            <person name="Silva-Junior O.B."/>
            <person name="Grattapaglia D."/>
            <person name="Novaes E."/>
            <person name="Collevatti R.G."/>
        </authorList>
    </citation>
    <scope>NUCLEOTIDE SEQUENCE [LARGE SCALE GENOMIC DNA]</scope>
    <source>
        <strain evidence="14">cv. UFG-1</strain>
    </source>
</reference>
<dbReference type="InterPro" id="IPR044817">
    <property type="entry name" value="SBP-like"/>
</dbReference>
<dbReference type="GO" id="GO:0008270">
    <property type="term" value="F:zinc ion binding"/>
    <property type="evidence" value="ECO:0007669"/>
    <property type="project" value="UniProtKB-KW"/>
</dbReference>
<dbReference type="PANTHER" id="PTHR31251:SF226">
    <property type="entry name" value="SQUAMOSA PROMOTER-BINDING-LIKE PROTEIN 6"/>
    <property type="match status" value="1"/>
</dbReference>
<dbReference type="EMBL" id="NKXS01001140">
    <property type="protein sequence ID" value="PIN20341.1"/>
    <property type="molecule type" value="Genomic_DNA"/>
</dbReference>
<dbReference type="Pfam" id="PF03110">
    <property type="entry name" value="SBP"/>
    <property type="match status" value="1"/>
</dbReference>
<accession>A0A2G9HS53</accession>
<keyword evidence="6" id="KW-0238">DNA-binding</keyword>
<dbReference type="Proteomes" id="UP000231279">
    <property type="component" value="Unassembled WGS sequence"/>
</dbReference>
<evidence type="ECO:0000256" key="5">
    <source>
        <dbReference type="ARBA" id="ARBA00023015"/>
    </source>
</evidence>
<evidence type="ECO:0000256" key="7">
    <source>
        <dbReference type="ARBA" id="ARBA00023163"/>
    </source>
</evidence>
<dbReference type="STRING" id="429701.A0A2G9HS53"/>
<gene>
    <name evidence="13" type="ORF">CDL12_06971</name>
</gene>
<evidence type="ECO:0000256" key="9">
    <source>
        <dbReference type="ARBA" id="ARBA00056472"/>
    </source>
</evidence>
<protein>
    <recommendedName>
        <fullName evidence="12">SBP-type domain-containing protein</fullName>
    </recommendedName>
</protein>
<dbReference type="FunFam" id="4.10.1100.10:FF:000001">
    <property type="entry name" value="Squamosa promoter-binding-like protein 14"/>
    <property type="match status" value="1"/>
</dbReference>
<evidence type="ECO:0000256" key="2">
    <source>
        <dbReference type="ARBA" id="ARBA00022723"/>
    </source>
</evidence>
<feature type="domain" description="SBP-type" evidence="12">
    <location>
        <begin position="143"/>
        <end position="220"/>
    </location>
</feature>
<evidence type="ECO:0000313" key="14">
    <source>
        <dbReference type="Proteomes" id="UP000231279"/>
    </source>
</evidence>
<name>A0A2G9HS53_9LAMI</name>
<proteinExistence type="predicted"/>
<evidence type="ECO:0000313" key="13">
    <source>
        <dbReference type="EMBL" id="PIN20341.1"/>
    </source>
</evidence>
<dbReference type="SUPFAM" id="SSF103612">
    <property type="entry name" value="SBT domain"/>
    <property type="match status" value="1"/>
</dbReference>
<evidence type="ECO:0000256" key="6">
    <source>
        <dbReference type="ARBA" id="ARBA00023125"/>
    </source>
</evidence>
<comment type="function">
    <text evidence="9">Probable transcriptional factor. Binds to the promoter of the SQUAMOSA gene.</text>
</comment>
<keyword evidence="5" id="KW-0805">Transcription regulation</keyword>
<keyword evidence="14" id="KW-1185">Reference proteome</keyword>
<evidence type="ECO:0000259" key="12">
    <source>
        <dbReference type="PROSITE" id="PS51141"/>
    </source>
</evidence>
<dbReference type="PROSITE" id="PS51141">
    <property type="entry name" value="ZF_SBP"/>
    <property type="match status" value="1"/>
</dbReference>
<keyword evidence="2" id="KW-0479">Metal-binding</keyword>
<organism evidence="13 14">
    <name type="scientific">Handroanthus impetiginosus</name>
    <dbReference type="NCBI Taxonomy" id="429701"/>
    <lineage>
        <taxon>Eukaryota</taxon>
        <taxon>Viridiplantae</taxon>
        <taxon>Streptophyta</taxon>
        <taxon>Embryophyta</taxon>
        <taxon>Tracheophyta</taxon>
        <taxon>Spermatophyta</taxon>
        <taxon>Magnoliopsida</taxon>
        <taxon>eudicotyledons</taxon>
        <taxon>Gunneridae</taxon>
        <taxon>Pentapetalae</taxon>
        <taxon>asterids</taxon>
        <taxon>lamiids</taxon>
        <taxon>Lamiales</taxon>
        <taxon>Bignoniaceae</taxon>
        <taxon>Crescentiina</taxon>
        <taxon>Tabebuia alliance</taxon>
        <taxon>Handroanthus</taxon>
    </lineage>
</organism>
<dbReference type="GO" id="GO:0005634">
    <property type="term" value="C:nucleus"/>
    <property type="evidence" value="ECO:0007669"/>
    <property type="project" value="UniProtKB-SubCell"/>
</dbReference>
<sequence>MEPLSYGFEGRGLLFTDDTDFQDDGLMRSRNLSKKWDAAENVGFVESVLPVIPKKSVFGNQFLESFGDEPNDPSNKSILSTSTVTLNSLMEFSCSMNKGNDENLPASREAKGSRFSLESSVLSTSGPSASGKRARTTNLQSQTPTCQVHGCNKDLSSSKDYHKRHKVCDVHSKTAVVIVNGIKQRFCQQCSRFHVLAEFDEGKRSCRKSLAGHNQRRRKPHFDSHLGSTYFTTDSSKTSLFLSEILPGGFFGLGKLGQNPSGNFLNSPLSVPESLLGSNSNRALSLLSAHSQNLSSYSANSLVKSMSDQELGFKAPQDELSQEPNASNSKNYLSSEGVNTVDLIELSLHLQRVEQLKYSAQVKLEGL</sequence>
<keyword evidence="3 10" id="KW-0863">Zinc-finger</keyword>
<dbReference type="InterPro" id="IPR036893">
    <property type="entry name" value="SBP_sf"/>
</dbReference>
<keyword evidence="4" id="KW-0862">Zinc</keyword>
<comment type="caution">
    <text evidence="13">The sequence shown here is derived from an EMBL/GenBank/DDBJ whole genome shotgun (WGS) entry which is preliminary data.</text>
</comment>
<feature type="region of interest" description="Disordered" evidence="11">
    <location>
        <begin position="115"/>
        <end position="141"/>
    </location>
</feature>
<dbReference type="InterPro" id="IPR004333">
    <property type="entry name" value="SBP_dom"/>
</dbReference>
<comment type="subcellular location">
    <subcellularLocation>
        <location evidence="1">Nucleus</location>
    </subcellularLocation>
</comment>
<evidence type="ECO:0000256" key="11">
    <source>
        <dbReference type="SAM" id="MobiDB-lite"/>
    </source>
</evidence>
<evidence type="ECO:0000256" key="4">
    <source>
        <dbReference type="ARBA" id="ARBA00022833"/>
    </source>
</evidence>